<comment type="subcellular location">
    <subcellularLocation>
        <location evidence="2 8">Nucleus</location>
        <location evidence="2 8">Nucleolus</location>
    </subcellularLocation>
</comment>
<keyword evidence="11" id="KW-1185">Reference proteome</keyword>
<evidence type="ECO:0000256" key="7">
    <source>
        <dbReference type="ARBA" id="ARBA00023242"/>
    </source>
</evidence>
<evidence type="ECO:0000313" key="10">
    <source>
        <dbReference type="EMBL" id="GMM48974.1"/>
    </source>
</evidence>
<keyword evidence="6 8" id="KW-0804">Transcription</keyword>
<gene>
    <name evidence="8" type="primary">RRT14</name>
    <name evidence="10" type="ORF">DAPK24_055720</name>
</gene>
<keyword evidence="7 8" id="KW-0539">Nucleus</keyword>
<dbReference type="AlphaFoldDB" id="A0AAV5RBY1"/>
<evidence type="ECO:0000256" key="8">
    <source>
        <dbReference type="RuleBase" id="RU362137"/>
    </source>
</evidence>
<dbReference type="InterPro" id="IPR031404">
    <property type="entry name" value="Rrt14"/>
</dbReference>
<organism evidence="10 11">
    <name type="scientific">Pichia kluyveri</name>
    <name type="common">Yeast</name>
    <dbReference type="NCBI Taxonomy" id="36015"/>
    <lineage>
        <taxon>Eukaryota</taxon>
        <taxon>Fungi</taxon>
        <taxon>Dikarya</taxon>
        <taxon>Ascomycota</taxon>
        <taxon>Saccharomycotina</taxon>
        <taxon>Pichiomycetes</taxon>
        <taxon>Pichiales</taxon>
        <taxon>Pichiaceae</taxon>
        <taxon>Pichia</taxon>
    </lineage>
</organism>
<dbReference type="EMBL" id="BTGB01000009">
    <property type="protein sequence ID" value="GMM48974.1"/>
    <property type="molecule type" value="Genomic_DNA"/>
</dbReference>
<comment type="function">
    <text evidence="1 8">Involved in ribosome biogenesis, probably through modulation of rDNA transcription.</text>
</comment>
<name>A0AAV5RBY1_PICKL</name>
<protein>
    <recommendedName>
        <fullName evidence="4 8">Regulator of rDNA transcription 14</fullName>
    </recommendedName>
</protein>
<dbReference type="Pfam" id="PF17075">
    <property type="entry name" value="RRT14"/>
    <property type="match status" value="1"/>
</dbReference>
<evidence type="ECO:0000256" key="2">
    <source>
        <dbReference type="ARBA" id="ARBA00004604"/>
    </source>
</evidence>
<dbReference type="GO" id="GO:0005730">
    <property type="term" value="C:nucleolus"/>
    <property type="evidence" value="ECO:0007669"/>
    <property type="project" value="UniProtKB-SubCell"/>
</dbReference>
<feature type="compositionally biased region" description="Acidic residues" evidence="9">
    <location>
        <begin position="195"/>
        <end position="212"/>
    </location>
</feature>
<evidence type="ECO:0000256" key="3">
    <source>
        <dbReference type="ARBA" id="ARBA00007142"/>
    </source>
</evidence>
<comment type="similarity">
    <text evidence="3 8">Belongs to the RRT14 family.</text>
</comment>
<comment type="caution">
    <text evidence="10">The sequence shown here is derived from an EMBL/GenBank/DDBJ whole genome shotgun (WGS) entry which is preliminary data.</text>
</comment>
<accession>A0AAV5RBY1</accession>
<sequence>MFKNKKTKQQSLNTVDNLLSTYLQTTDKKILKSKKKLDKGKKNDSINHKASKLLEMNSQLGKFRENLTDLKKFKRKERLIRSKQLKKVEEINEKIIRQSKLINKDEDLINDIINSKVKQIEKKDLVNKDEDLLELQNDILKLTKVENTKNKLKELRSEEVLANKRRNARINEFNDKISKGYISVKGLTPGLAQPGDDDSDEESSEEEDEEEEVRSGIKSKNNELTDFKDDFDDYL</sequence>
<dbReference type="Proteomes" id="UP001378960">
    <property type="component" value="Unassembled WGS sequence"/>
</dbReference>
<proteinExistence type="inferred from homology"/>
<evidence type="ECO:0000256" key="6">
    <source>
        <dbReference type="ARBA" id="ARBA00023163"/>
    </source>
</evidence>
<keyword evidence="5 8" id="KW-0805">Transcription regulation</keyword>
<feature type="region of interest" description="Disordered" evidence="9">
    <location>
        <begin position="186"/>
        <end position="235"/>
    </location>
</feature>
<evidence type="ECO:0000256" key="9">
    <source>
        <dbReference type="SAM" id="MobiDB-lite"/>
    </source>
</evidence>
<evidence type="ECO:0000313" key="11">
    <source>
        <dbReference type="Proteomes" id="UP001378960"/>
    </source>
</evidence>
<evidence type="ECO:0000256" key="5">
    <source>
        <dbReference type="ARBA" id="ARBA00023015"/>
    </source>
</evidence>
<reference evidence="10 11" key="1">
    <citation type="journal article" date="2023" name="Elife">
        <title>Identification of key yeast species and microbe-microbe interactions impacting larval growth of Drosophila in the wild.</title>
        <authorList>
            <person name="Mure A."/>
            <person name="Sugiura Y."/>
            <person name="Maeda R."/>
            <person name="Honda K."/>
            <person name="Sakurai N."/>
            <person name="Takahashi Y."/>
            <person name="Watada M."/>
            <person name="Katoh T."/>
            <person name="Gotoh A."/>
            <person name="Gotoh Y."/>
            <person name="Taniguchi I."/>
            <person name="Nakamura K."/>
            <person name="Hayashi T."/>
            <person name="Katayama T."/>
            <person name="Uemura T."/>
            <person name="Hattori Y."/>
        </authorList>
    </citation>
    <scope>NUCLEOTIDE SEQUENCE [LARGE SCALE GENOMIC DNA]</scope>
    <source>
        <strain evidence="10 11">PK-24</strain>
    </source>
</reference>
<evidence type="ECO:0000256" key="4">
    <source>
        <dbReference type="ARBA" id="ARBA00014115"/>
    </source>
</evidence>
<evidence type="ECO:0000256" key="1">
    <source>
        <dbReference type="ARBA" id="ARBA00002711"/>
    </source>
</evidence>